<accession>A0A9W6XDM1</accession>
<proteinExistence type="predicted"/>
<sequence>MRIKMRKMDQKGSGGVCKVVVSCAVLHNLLVLAKDTHTVRGDGPHIGRAPTRNPDDDSDSEEVVTREQGAAKRDDTADILVSSI</sequence>
<organism evidence="2 3">
    <name type="scientific">Phytophthora fragariaefolia</name>
    <dbReference type="NCBI Taxonomy" id="1490495"/>
    <lineage>
        <taxon>Eukaryota</taxon>
        <taxon>Sar</taxon>
        <taxon>Stramenopiles</taxon>
        <taxon>Oomycota</taxon>
        <taxon>Peronosporomycetes</taxon>
        <taxon>Peronosporales</taxon>
        <taxon>Peronosporaceae</taxon>
        <taxon>Phytophthora</taxon>
    </lineage>
</organism>
<dbReference type="Proteomes" id="UP001165121">
    <property type="component" value="Unassembled WGS sequence"/>
</dbReference>
<gene>
    <name evidence="2" type="ORF">Pfra01_000988700</name>
</gene>
<dbReference type="AlphaFoldDB" id="A0A9W6XDM1"/>
<name>A0A9W6XDM1_9STRA</name>
<keyword evidence="3" id="KW-1185">Reference proteome</keyword>
<evidence type="ECO:0000313" key="2">
    <source>
        <dbReference type="EMBL" id="GMF36376.1"/>
    </source>
</evidence>
<feature type="compositionally biased region" description="Basic and acidic residues" evidence="1">
    <location>
        <begin position="63"/>
        <end position="76"/>
    </location>
</feature>
<reference evidence="2" key="1">
    <citation type="submission" date="2023-04" db="EMBL/GenBank/DDBJ databases">
        <title>Phytophthora fragariaefolia NBRC 109709.</title>
        <authorList>
            <person name="Ichikawa N."/>
            <person name="Sato H."/>
            <person name="Tonouchi N."/>
        </authorList>
    </citation>
    <scope>NUCLEOTIDE SEQUENCE</scope>
    <source>
        <strain evidence="2">NBRC 109709</strain>
    </source>
</reference>
<evidence type="ECO:0000256" key="1">
    <source>
        <dbReference type="SAM" id="MobiDB-lite"/>
    </source>
</evidence>
<evidence type="ECO:0000313" key="3">
    <source>
        <dbReference type="Proteomes" id="UP001165121"/>
    </source>
</evidence>
<comment type="caution">
    <text evidence="2">The sequence shown here is derived from an EMBL/GenBank/DDBJ whole genome shotgun (WGS) entry which is preliminary data.</text>
</comment>
<protein>
    <submittedName>
        <fullName evidence="2">Unnamed protein product</fullName>
    </submittedName>
</protein>
<feature type="region of interest" description="Disordered" evidence="1">
    <location>
        <begin position="39"/>
        <end position="84"/>
    </location>
</feature>
<dbReference type="EMBL" id="BSXT01000940">
    <property type="protein sequence ID" value="GMF36376.1"/>
    <property type="molecule type" value="Genomic_DNA"/>
</dbReference>